<sequence length="72" mass="8597">MNLHEFRADMVQAVTNFVLDYEKDRQTRNQTRVREASEWLQMFDEYIEHRTDFSGIRTCMCCGCSAELERLA</sequence>
<protein>
    <submittedName>
        <fullName evidence="1">Uncharacterized protein</fullName>
    </submittedName>
</protein>
<accession>A0A8S5UI72</accession>
<proteinExistence type="predicted"/>
<dbReference type="EMBL" id="BK016090">
    <property type="protein sequence ID" value="DAF94175.1"/>
    <property type="molecule type" value="Genomic_DNA"/>
</dbReference>
<dbReference type="EMBL" id="BK016090">
    <property type="protein sequence ID" value="DAF94236.1"/>
    <property type="molecule type" value="Genomic_DNA"/>
</dbReference>
<organism evidence="1">
    <name type="scientific">Myoviridae sp. ctu2j3</name>
    <dbReference type="NCBI Taxonomy" id="2825197"/>
    <lineage>
        <taxon>Viruses</taxon>
        <taxon>Duplodnaviria</taxon>
        <taxon>Heunggongvirae</taxon>
        <taxon>Uroviricota</taxon>
        <taxon>Caudoviricetes</taxon>
    </lineage>
</organism>
<name>A0A8S5UI72_9CAUD</name>
<reference evidence="1" key="1">
    <citation type="journal article" date="2021" name="Proc. Natl. Acad. Sci. U.S.A.">
        <title>A Catalog of Tens of Thousands of Viruses from Human Metagenomes Reveals Hidden Associations with Chronic Diseases.</title>
        <authorList>
            <person name="Tisza M.J."/>
            <person name="Buck C.B."/>
        </authorList>
    </citation>
    <scope>NUCLEOTIDE SEQUENCE</scope>
    <source>
        <strain evidence="1">Ctu2j3</strain>
    </source>
</reference>
<evidence type="ECO:0000313" key="1">
    <source>
        <dbReference type="EMBL" id="DAF94175.1"/>
    </source>
</evidence>